<dbReference type="Gene3D" id="3.40.50.1820">
    <property type="entry name" value="alpha/beta hydrolase"/>
    <property type="match status" value="1"/>
</dbReference>
<keyword evidence="1 3" id="KW-0378">Hydrolase</keyword>
<dbReference type="Proteomes" id="UP001429580">
    <property type="component" value="Unassembled WGS sequence"/>
</dbReference>
<accession>A0ABX0UX41</accession>
<sequence>MSAIEGIAGLLPGLVWVALLSVAGLSALAVAAALAWFRYDIVPAEPFRPTRKEAEQLALYSKPDHWFAARLRGQPEIVDGQRLDPKLQYMMEQTRPVSGLAMPAMQAVYATSLGRAWVRNKIDRVWLLYTKATEPMRLVADREIVGRGGPTPIRIYHPEVEADDPLPLLVFHHGGGWIFSSIAATDRVCRLIASQAKVIVVSVGYRLAPEHPYPAASDDGEDAFLWVRANAPSLGGDPARIGVGGDSAGGHIAINIAQRQLIGGRPGPAAMLLFYPGTGMPVEDRSFKLFGKGYGLDSTFIDFILPRVFPIYLDQKRTGDLRVDDLMDPLRAQSLRGMPPTIISTAGFDILRDSGRAFAGRLEAEGVPVRYKNYPSLGHSFLQFSAVVADADTASREQAELFGQIIRKNAIGTADPAR</sequence>
<feature type="domain" description="Alpha/beta hydrolase fold-3" evidence="2">
    <location>
        <begin position="169"/>
        <end position="382"/>
    </location>
</feature>
<dbReference type="SUPFAM" id="SSF53474">
    <property type="entry name" value="alpha/beta-Hydrolases"/>
    <property type="match status" value="1"/>
</dbReference>
<dbReference type="InterPro" id="IPR050300">
    <property type="entry name" value="GDXG_lipolytic_enzyme"/>
</dbReference>
<reference evidence="3 4" key="1">
    <citation type="submission" date="2020-03" db="EMBL/GenBank/DDBJ databases">
        <title>Genomic Encyclopedia of Type Strains, Phase IV (KMG-IV): sequencing the most valuable type-strain genomes for metagenomic binning, comparative biology and taxonomic classification.</title>
        <authorList>
            <person name="Goeker M."/>
        </authorList>
    </citation>
    <scope>NUCLEOTIDE SEQUENCE [LARGE SCALE GENOMIC DNA]</scope>
    <source>
        <strain evidence="3 4">DSM 103870</strain>
    </source>
</reference>
<evidence type="ECO:0000259" key="2">
    <source>
        <dbReference type="Pfam" id="PF07859"/>
    </source>
</evidence>
<evidence type="ECO:0000313" key="3">
    <source>
        <dbReference type="EMBL" id="NIJ57506.1"/>
    </source>
</evidence>
<evidence type="ECO:0000256" key="1">
    <source>
        <dbReference type="ARBA" id="ARBA00022801"/>
    </source>
</evidence>
<dbReference type="EC" id="3.1.1.-" evidence="3"/>
<organism evidence="3 4">
    <name type="scientific">Pseudochelatococcus lubricantis</name>
    <dbReference type="NCBI Taxonomy" id="1538102"/>
    <lineage>
        <taxon>Bacteria</taxon>
        <taxon>Pseudomonadati</taxon>
        <taxon>Pseudomonadota</taxon>
        <taxon>Alphaproteobacteria</taxon>
        <taxon>Hyphomicrobiales</taxon>
        <taxon>Chelatococcaceae</taxon>
        <taxon>Pseudochelatococcus</taxon>
    </lineage>
</organism>
<dbReference type="GO" id="GO:0016787">
    <property type="term" value="F:hydrolase activity"/>
    <property type="evidence" value="ECO:0007669"/>
    <property type="project" value="UniProtKB-KW"/>
</dbReference>
<dbReference type="RefSeq" id="WP_166950082.1">
    <property type="nucleotide sequence ID" value="NZ_JAASQI010000002.1"/>
</dbReference>
<comment type="caution">
    <text evidence="3">The sequence shown here is derived from an EMBL/GenBank/DDBJ whole genome shotgun (WGS) entry which is preliminary data.</text>
</comment>
<gene>
    <name evidence="3" type="ORF">FHS82_001332</name>
</gene>
<keyword evidence="4" id="KW-1185">Reference proteome</keyword>
<evidence type="ECO:0000313" key="4">
    <source>
        <dbReference type="Proteomes" id="UP001429580"/>
    </source>
</evidence>
<name>A0ABX0UX41_9HYPH</name>
<dbReference type="Pfam" id="PF07859">
    <property type="entry name" value="Abhydrolase_3"/>
    <property type="match status" value="1"/>
</dbReference>
<dbReference type="InterPro" id="IPR029058">
    <property type="entry name" value="AB_hydrolase_fold"/>
</dbReference>
<dbReference type="PANTHER" id="PTHR48081">
    <property type="entry name" value="AB HYDROLASE SUPERFAMILY PROTEIN C4A8.06C"/>
    <property type="match status" value="1"/>
</dbReference>
<protein>
    <submittedName>
        <fullName evidence="3">Acetyl esterase</fullName>
        <ecNumber evidence="3">3.1.1.-</ecNumber>
    </submittedName>
</protein>
<dbReference type="PANTHER" id="PTHR48081:SF8">
    <property type="entry name" value="ALPHA_BETA HYDROLASE FOLD-3 DOMAIN-CONTAINING PROTEIN-RELATED"/>
    <property type="match status" value="1"/>
</dbReference>
<dbReference type="InterPro" id="IPR013094">
    <property type="entry name" value="AB_hydrolase_3"/>
</dbReference>
<proteinExistence type="predicted"/>
<dbReference type="EMBL" id="JAASQI010000002">
    <property type="protein sequence ID" value="NIJ57506.1"/>
    <property type="molecule type" value="Genomic_DNA"/>
</dbReference>